<protein>
    <submittedName>
        <fullName evidence="1">Uncharacterized protein</fullName>
    </submittedName>
</protein>
<dbReference type="EMBL" id="JBEPMC010000018">
    <property type="protein sequence ID" value="MET3583415.1"/>
    <property type="molecule type" value="Genomic_DNA"/>
</dbReference>
<name>A0ABV2GYP3_9HYPH</name>
<keyword evidence="2" id="KW-1185">Reference proteome</keyword>
<comment type="caution">
    <text evidence="1">The sequence shown here is derived from an EMBL/GenBank/DDBJ whole genome shotgun (WGS) entry which is preliminary data.</text>
</comment>
<dbReference type="RefSeq" id="WP_263807100.1">
    <property type="nucleotide sequence ID" value="NZ_JBEPMC010000018.1"/>
</dbReference>
<proteinExistence type="predicted"/>
<gene>
    <name evidence="1" type="ORF">ABID19_006480</name>
</gene>
<evidence type="ECO:0000313" key="1">
    <source>
        <dbReference type="EMBL" id="MET3583415.1"/>
    </source>
</evidence>
<accession>A0ABV2GYP3</accession>
<dbReference type="Proteomes" id="UP001549204">
    <property type="component" value="Unassembled WGS sequence"/>
</dbReference>
<evidence type="ECO:0000313" key="2">
    <source>
        <dbReference type="Proteomes" id="UP001549204"/>
    </source>
</evidence>
<organism evidence="1 2">
    <name type="scientific">Mesorhizobium robiniae</name>
    <dbReference type="NCBI Taxonomy" id="559315"/>
    <lineage>
        <taxon>Bacteria</taxon>
        <taxon>Pseudomonadati</taxon>
        <taxon>Pseudomonadota</taxon>
        <taxon>Alphaproteobacteria</taxon>
        <taxon>Hyphomicrobiales</taxon>
        <taxon>Phyllobacteriaceae</taxon>
        <taxon>Mesorhizobium</taxon>
    </lineage>
</organism>
<sequence>MLLFAISYILQAHTVKPFPSIAGELMQRNSSEELMRLSSKANPHLKQSRLAATPLPTALNFAPKADR</sequence>
<reference evidence="1 2" key="1">
    <citation type="submission" date="2024-06" db="EMBL/GenBank/DDBJ databases">
        <title>Genomic Encyclopedia of Type Strains, Phase IV (KMG-IV): sequencing the most valuable type-strain genomes for metagenomic binning, comparative biology and taxonomic classification.</title>
        <authorList>
            <person name="Goeker M."/>
        </authorList>
    </citation>
    <scope>NUCLEOTIDE SEQUENCE [LARGE SCALE GENOMIC DNA]</scope>
    <source>
        <strain evidence="1 2">DSM 100022</strain>
    </source>
</reference>